<dbReference type="AlphaFoldDB" id="A0A5B7G1P6"/>
<gene>
    <name evidence="1" type="ORF">E2C01_045311</name>
</gene>
<evidence type="ECO:0000313" key="2">
    <source>
        <dbReference type="Proteomes" id="UP000324222"/>
    </source>
</evidence>
<keyword evidence="2" id="KW-1185">Reference proteome</keyword>
<comment type="caution">
    <text evidence="1">The sequence shown here is derived from an EMBL/GenBank/DDBJ whole genome shotgun (WGS) entry which is preliminary data.</text>
</comment>
<name>A0A5B7G1P6_PORTR</name>
<evidence type="ECO:0000313" key="1">
    <source>
        <dbReference type="EMBL" id="MPC51465.1"/>
    </source>
</evidence>
<sequence length="80" mass="8904">MFLPRSKAVWGFGRVGFLNTSTIGENVVGQTLWGDGRFCDPDMTTPFLRLATGAPDPVQSFYPFRFSKNAFEIRKPSLGT</sequence>
<reference evidence="1 2" key="1">
    <citation type="submission" date="2019-05" db="EMBL/GenBank/DDBJ databases">
        <title>Another draft genome of Portunus trituberculatus and its Hox gene families provides insights of decapod evolution.</title>
        <authorList>
            <person name="Jeong J.-H."/>
            <person name="Song I."/>
            <person name="Kim S."/>
            <person name="Choi T."/>
            <person name="Kim D."/>
            <person name="Ryu S."/>
            <person name="Kim W."/>
        </authorList>
    </citation>
    <scope>NUCLEOTIDE SEQUENCE [LARGE SCALE GENOMIC DNA]</scope>
    <source>
        <tissue evidence="1">Muscle</tissue>
    </source>
</reference>
<protein>
    <submittedName>
        <fullName evidence="1">Uncharacterized protein</fullName>
    </submittedName>
</protein>
<dbReference type="EMBL" id="VSRR010010197">
    <property type="protein sequence ID" value="MPC51465.1"/>
    <property type="molecule type" value="Genomic_DNA"/>
</dbReference>
<dbReference type="Proteomes" id="UP000324222">
    <property type="component" value="Unassembled WGS sequence"/>
</dbReference>
<accession>A0A5B7G1P6</accession>
<proteinExistence type="predicted"/>
<organism evidence="1 2">
    <name type="scientific">Portunus trituberculatus</name>
    <name type="common">Swimming crab</name>
    <name type="synonym">Neptunus trituberculatus</name>
    <dbReference type="NCBI Taxonomy" id="210409"/>
    <lineage>
        <taxon>Eukaryota</taxon>
        <taxon>Metazoa</taxon>
        <taxon>Ecdysozoa</taxon>
        <taxon>Arthropoda</taxon>
        <taxon>Crustacea</taxon>
        <taxon>Multicrustacea</taxon>
        <taxon>Malacostraca</taxon>
        <taxon>Eumalacostraca</taxon>
        <taxon>Eucarida</taxon>
        <taxon>Decapoda</taxon>
        <taxon>Pleocyemata</taxon>
        <taxon>Brachyura</taxon>
        <taxon>Eubrachyura</taxon>
        <taxon>Portunoidea</taxon>
        <taxon>Portunidae</taxon>
        <taxon>Portuninae</taxon>
        <taxon>Portunus</taxon>
    </lineage>
</organism>